<evidence type="ECO:0000256" key="2">
    <source>
        <dbReference type="ARBA" id="ARBA00022676"/>
    </source>
</evidence>
<dbReference type="Gene3D" id="3.40.50.11350">
    <property type="match status" value="1"/>
</dbReference>
<dbReference type="WBParaSite" id="Minc3s00046g02499">
    <property type="protein sequence ID" value="Minc3s00046g02499"/>
    <property type="gene ID" value="Minc3s00046g02499"/>
</dbReference>
<keyword evidence="8" id="KW-1185">Reference proteome</keyword>
<accession>A0A914KM90</accession>
<organism evidence="8 9">
    <name type="scientific">Meloidogyne incognita</name>
    <name type="common">Southern root-knot nematode worm</name>
    <name type="synonym">Oxyuris incognita</name>
    <dbReference type="NCBI Taxonomy" id="6306"/>
    <lineage>
        <taxon>Eukaryota</taxon>
        <taxon>Metazoa</taxon>
        <taxon>Ecdysozoa</taxon>
        <taxon>Nematoda</taxon>
        <taxon>Chromadorea</taxon>
        <taxon>Rhabditida</taxon>
        <taxon>Tylenchina</taxon>
        <taxon>Tylenchomorpha</taxon>
        <taxon>Tylenchoidea</taxon>
        <taxon>Meloidogynidae</taxon>
        <taxon>Meloidogyninae</taxon>
        <taxon>Meloidogyne</taxon>
        <taxon>Meloidogyne incognita group</taxon>
    </lineage>
</organism>
<protein>
    <submittedName>
        <fullName evidence="9">GT23 domain-containing protein</fullName>
    </submittedName>
</protein>
<evidence type="ECO:0000256" key="4">
    <source>
        <dbReference type="PROSITE-ProRule" id="PRU00192"/>
    </source>
</evidence>
<dbReference type="AlphaFoldDB" id="A0A914KM90"/>
<dbReference type="PANTHER" id="PTHR13132">
    <property type="entry name" value="ALPHA- 1,6 -FUCOSYLTRANSFERASE"/>
    <property type="match status" value="1"/>
</dbReference>
<proteinExistence type="inferred from homology"/>
<keyword evidence="1 4" id="KW-0728">SH3 domain</keyword>
<evidence type="ECO:0000259" key="7">
    <source>
        <dbReference type="PROSITE" id="PS51659"/>
    </source>
</evidence>
<evidence type="ECO:0000259" key="6">
    <source>
        <dbReference type="PROSITE" id="PS50002"/>
    </source>
</evidence>
<feature type="region of interest" description="Important for donor substrate binding" evidence="5">
    <location>
        <begin position="207"/>
        <end position="208"/>
    </location>
</feature>
<dbReference type="PANTHER" id="PTHR13132:SF29">
    <property type="entry name" value="ALPHA-(1,6)-FUCOSYLTRANSFERASE"/>
    <property type="match status" value="1"/>
</dbReference>
<dbReference type="InterPro" id="IPR027350">
    <property type="entry name" value="GT23_dom"/>
</dbReference>
<sequence length="438" mass="51554">MAIGKNISLNLKENLEENNKILEVLGDYFYNKIFKLQHPSDCKIARFLVCKLEQFCGFGCVMHHISFCLSIALGTNRTLIFEEDGIKWSYNVRWNDIFEPITNCNYGEDIAPWLPINNYKDISARIDRQLFLDRRSDIPFEVNYQPEVLPKEFSEILFTQHSNPSLWFHGQLIKYIWRESPATREILEKIEAKIPFVEGPIVGIHVRRTDKFKEAQTRNLDDYFKWTDFWFDIENIKLLPSVKDNKNNLNKTIIQQIPRRIFIATEEPKLVIKEAKKHWNDKYEIFYNKLEAKYGFEEGDPIRYTKDSLLAIMAEIKILVQCQFVVCTFSSNVCRLIYELMQAVQGKDMSEAVQSLDFFYTETWKCKKMEAIDNYTKPLNNKDEINANKGDIIEISRPIWNGFVYGKNTQTNSSGLFPSHLLGEIFHSENFPIFYKEE</sequence>
<dbReference type="PROSITE" id="PS51659">
    <property type="entry name" value="GT23"/>
    <property type="match status" value="1"/>
</dbReference>
<dbReference type="Gene3D" id="2.30.30.40">
    <property type="entry name" value="SH3 Domains"/>
    <property type="match status" value="1"/>
</dbReference>
<reference evidence="9" key="1">
    <citation type="submission" date="2022-11" db="UniProtKB">
        <authorList>
            <consortium name="WormBaseParasite"/>
        </authorList>
    </citation>
    <scope>IDENTIFICATION</scope>
</reference>
<dbReference type="SMART" id="SM00326">
    <property type="entry name" value="SH3"/>
    <property type="match status" value="1"/>
</dbReference>
<dbReference type="Proteomes" id="UP000887563">
    <property type="component" value="Unplaced"/>
</dbReference>
<feature type="domain" description="SH3" evidence="6">
    <location>
        <begin position="364"/>
        <end position="427"/>
    </location>
</feature>
<evidence type="ECO:0000313" key="8">
    <source>
        <dbReference type="Proteomes" id="UP000887563"/>
    </source>
</evidence>
<dbReference type="GO" id="GO:0046921">
    <property type="term" value="F:alpha-(1-&gt;6)-fucosyltransferase activity"/>
    <property type="evidence" value="ECO:0007669"/>
    <property type="project" value="TreeGrafter"/>
</dbReference>
<dbReference type="InterPro" id="IPR001452">
    <property type="entry name" value="SH3_domain"/>
</dbReference>
<dbReference type="PROSITE" id="PS50002">
    <property type="entry name" value="SH3"/>
    <property type="match status" value="1"/>
</dbReference>
<name>A0A914KM90_MELIC</name>
<feature type="domain" description="GT23" evidence="7">
    <location>
        <begin position="44"/>
        <end position="356"/>
    </location>
</feature>
<dbReference type="InterPro" id="IPR036028">
    <property type="entry name" value="SH3-like_dom_sf"/>
</dbReference>
<evidence type="ECO:0000313" key="9">
    <source>
        <dbReference type="WBParaSite" id="Minc3s00046g02499"/>
    </source>
</evidence>
<evidence type="ECO:0000256" key="5">
    <source>
        <dbReference type="PROSITE-ProRule" id="PRU00992"/>
    </source>
</evidence>
<keyword evidence="3 5" id="KW-0808">Transferase</keyword>
<dbReference type="Pfam" id="PF19745">
    <property type="entry name" value="FUT8_N_cat"/>
    <property type="match status" value="1"/>
</dbReference>
<evidence type="ECO:0000256" key="1">
    <source>
        <dbReference type="ARBA" id="ARBA00022443"/>
    </source>
</evidence>
<dbReference type="InterPro" id="IPR045573">
    <property type="entry name" value="Fut8_N_cat"/>
</dbReference>
<evidence type="ECO:0000256" key="3">
    <source>
        <dbReference type="ARBA" id="ARBA00022679"/>
    </source>
</evidence>
<comment type="similarity">
    <text evidence="5">Belongs to the glycosyltransferase 23 family.</text>
</comment>
<keyword evidence="2 5" id="KW-0328">Glycosyltransferase</keyword>
<dbReference type="GO" id="GO:0006487">
    <property type="term" value="P:protein N-linked glycosylation"/>
    <property type="evidence" value="ECO:0007669"/>
    <property type="project" value="TreeGrafter"/>
</dbReference>
<dbReference type="SUPFAM" id="SSF50044">
    <property type="entry name" value="SH3-domain"/>
    <property type="match status" value="1"/>
</dbReference>